<reference evidence="1" key="1">
    <citation type="journal article" date="2020" name="Stud. Mycol.">
        <title>101 Dothideomycetes genomes: a test case for predicting lifestyles and emergence of pathogens.</title>
        <authorList>
            <person name="Haridas S."/>
            <person name="Albert R."/>
            <person name="Binder M."/>
            <person name="Bloem J."/>
            <person name="Labutti K."/>
            <person name="Salamov A."/>
            <person name="Andreopoulos B."/>
            <person name="Baker S."/>
            <person name="Barry K."/>
            <person name="Bills G."/>
            <person name="Bluhm B."/>
            <person name="Cannon C."/>
            <person name="Castanera R."/>
            <person name="Culley D."/>
            <person name="Daum C."/>
            <person name="Ezra D."/>
            <person name="Gonzalez J."/>
            <person name="Henrissat B."/>
            <person name="Kuo A."/>
            <person name="Liang C."/>
            <person name="Lipzen A."/>
            <person name="Lutzoni F."/>
            <person name="Magnuson J."/>
            <person name="Mondo S."/>
            <person name="Nolan M."/>
            <person name="Ohm R."/>
            <person name="Pangilinan J."/>
            <person name="Park H.-J."/>
            <person name="Ramirez L."/>
            <person name="Alfaro M."/>
            <person name="Sun H."/>
            <person name="Tritt A."/>
            <person name="Yoshinaga Y."/>
            <person name="Zwiers L.-H."/>
            <person name="Turgeon B."/>
            <person name="Goodwin S."/>
            <person name="Spatafora J."/>
            <person name="Crous P."/>
            <person name="Grigoriev I."/>
        </authorList>
    </citation>
    <scope>NUCLEOTIDE SEQUENCE</scope>
    <source>
        <strain evidence="1">HMLAC05119</strain>
    </source>
</reference>
<gene>
    <name evidence="1" type="ORF">BDU57DRAFT_135172</name>
</gene>
<proteinExistence type="predicted"/>
<accession>A0A6A5QXA6</accession>
<organism evidence="1 2">
    <name type="scientific">Ampelomyces quisqualis</name>
    <name type="common">Powdery mildew agent</name>
    <dbReference type="NCBI Taxonomy" id="50730"/>
    <lineage>
        <taxon>Eukaryota</taxon>
        <taxon>Fungi</taxon>
        <taxon>Dikarya</taxon>
        <taxon>Ascomycota</taxon>
        <taxon>Pezizomycotina</taxon>
        <taxon>Dothideomycetes</taxon>
        <taxon>Pleosporomycetidae</taxon>
        <taxon>Pleosporales</taxon>
        <taxon>Pleosporineae</taxon>
        <taxon>Phaeosphaeriaceae</taxon>
        <taxon>Ampelomyces</taxon>
    </lineage>
</organism>
<dbReference type="AlphaFoldDB" id="A0A6A5QXA6"/>
<dbReference type="PANTHER" id="PTHR39697:SF2">
    <property type="entry name" value="CYANOVIRIN-N DOMAIN-CONTAINING PROTEIN"/>
    <property type="match status" value="1"/>
</dbReference>
<evidence type="ECO:0000313" key="1">
    <source>
        <dbReference type="EMBL" id="KAF1919254.1"/>
    </source>
</evidence>
<name>A0A6A5QXA6_AMPQU</name>
<evidence type="ECO:0000313" key="2">
    <source>
        <dbReference type="Proteomes" id="UP000800096"/>
    </source>
</evidence>
<sequence length="182" mass="20501">MAHDQPTAPSTIGSEKWDICTPSATSENTTKNALTCEIPRFSIPWPGRTFIIRSQTTAQVITFLDGEVILDKPGGLGTYRWKCVETEGWMGFKDPASAQYLGFQEHGLLFCRVPHHRRNEYMCTRMRPEGGCVLLVSYGDSLCPVGVFAEETGNRVKPKIKVMDWDSEGIVWDFIEVQSHEE</sequence>
<protein>
    <submittedName>
        <fullName evidence="1">Uncharacterized protein</fullName>
    </submittedName>
</protein>
<dbReference type="OrthoDB" id="5289641at2759"/>
<keyword evidence="2" id="KW-1185">Reference proteome</keyword>
<dbReference type="Proteomes" id="UP000800096">
    <property type="component" value="Unassembled WGS sequence"/>
</dbReference>
<dbReference type="EMBL" id="ML979133">
    <property type="protein sequence ID" value="KAF1919254.1"/>
    <property type="molecule type" value="Genomic_DNA"/>
</dbReference>
<dbReference type="PANTHER" id="PTHR39697">
    <property type="entry name" value="RICIN B LECTIN DOMAIN-CONTAINING PROTEIN-RELATED"/>
    <property type="match status" value="1"/>
</dbReference>